<keyword evidence="3" id="KW-1185">Reference proteome</keyword>
<evidence type="ECO:0000256" key="1">
    <source>
        <dbReference type="SAM" id="MobiDB-lite"/>
    </source>
</evidence>
<sequence length="83" mass="8806">MTKPRTDGDLTDQEQTGKDMSYSPSSGQETEERQQSSDSEAFNDSDIDQDNVNLLPGTGGPDDVGDIDVDPGEIDLEGNAGIS</sequence>
<evidence type="ECO:0000313" key="2">
    <source>
        <dbReference type="EMBL" id="RLP70288.1"/>
    </source>
</evidence>
<dbReference type="OrthoDB" id="5122103at2"/>
<reference evidence="2 3" key="1">
    <citation type="submission" date="2018-10" db="EMBL/GenBank/DDBJ databases">
        <authorList>
            <person name="Li J."/>
        </authorList>
    </citation>
    <scope>NUCLEOTIDE SEQUENCE [LARGE SCALE GENOMIC DNA]</scope>
    <source>
        <strain evidence="2 3">CCTCC AB209002</strain>
    </source>
</reference>
<organism evidence="2 3">
    <name type="scientific">Mycetocola manganoxydans</name>
    <dbReference type="NCBI Taxonomy" id="699879"/>
    <lineage>
        <taxon>Bacteria</taxon>
        <taxon>Bacillati</taxon>
        <taxon>Actinomycetota</taxon>
        <taxon>Actinomycetes</taxon>
        <taxon>Micrococcales</taxon>
        <taxon>Microbacteriaceae</taxon>
        <taxon>Mycetocola</taxon>
    </lineage>
</organism>
<dbReference type="AlphaFoldDB" id="A0A3L6ZR31"/>
<feature type="compositionally biased region" description="Acidic residues" evidence="1">
    <location>
        <begin position="63"/>
        <end position="76"/>
    </location>
</feature>
<comment type="caution">
    <text evidence="2">The sequence shown here is derived from an EMBL/GenBank/DDBJ whole genome shotgun (WGS) entry which is preliminary data.</text>
</comment>
<accession>A0A3L6ZR31</accession>
<name>A0A3L6ZR31_9MICO</name>
<protein>
    <submittedName>
        <fullName evidence="2">Uncharacterized protein</fullName>
    </submittedName>
</protein>
<proteinExistence type="predicted"/>
<feature type="region of interest" description="Disordered" evidence="1">
    <location>
        <begin position="1"/>
        <end position="83"/>
    </location>
</feature>
<evidence type="ECO:0000313" key="3">
    <source>
        <dbReference type="Proteomes" id="UP000270299"/>
    </source>
</evidence>
<dbReference type="Proteomes" id="UP000270299">
    <property type="component" value="Unassembled WGS sequence"/>
</dbReference>
<dbReference type="EMBL" id="RCUV01000011">
    <property type="protein sequence ID" value="RLP70288.1"/>
    <property type="molecule type" value="Genomic_DNA"/>
</dbReference>
<gene>
    <name evidence="2" type="ORF">D9V29_10575</name>
</gene>